<evidence type="ECO:0000256" key="1">
    <source>
        <dbReference type="SAM" id="MobiDB-lite"/>
    </source>
</evidence>
<dbReference type="Proteomes" id="UP000244803">
    <property type="component" value="Chromosome 2"/>
</dbReference>
<feature type="signal peptide" evidence="2">
    <location>
        <begin position="1"/>
        <end position="25"/>
    </location>
</feature>
<dbReference type="InterPro" id="IPR007480">
    <property type="entry name" value="DUF529"/>
</dbReference>
<feature type="compositionally biased region" description="Acidic residues" evidence="1">
    <location>
        <begin position="1923"/>
        <end position="1933"/>
    </location>
</feature>
<proteinExistence type="predicted"/>
<evidence type="ECO:0000313" key="4">
    <source>
        <dbReference type="Proteomes" id="UP000244803"/>
    </source>
</evidence>
<gene>
    <name evidence="3" type="ORF">MACJ_001680</name>
</gene>
<accession>A0A976M922</accession>
<feature type="region of interest" description="Disordered" evidence="1">
    <location>
        <begin position="1041"/>
        <end position="1104"/>
    </location>
</feature>
<dbReference type="EMBL" id="CP056068">
    <property type="protein sequence ID" value="UKJ90746.1"/>
    <property type="molecule type" value="Genomic_DNA"/>
</dbReference>
<feature type="compositionally biased region" description="Low complexity" evidence="1">
    <location>
        <begin position="51"/>
        <end position="91"/>
    </location>
</feature>
<evidence type="ECO:0000313" key="3">
    <source>
        <dbReference type="EMBL" id="UKJ90746.1"/>
    </source>
</evidence>
<sequence length="2069" mass="239021">MNIISIAYFKSILIILLFLQNIAYCGRTSRHKSRDTTQLTRSGRSPHINRNNSNNSSTGTTGVAEQSGSSDGNSGSQSGSSQESTEGQGQDQDQDQDPSESQDASETKEANESQDQDQSQDSTVTVDSKKTGEKEAVELDLKDKKSTDAFDCLSKDGFAKYTPKSGYGFSSVNAKAGGCSGCCGSSITIWSTTEPKDYATAVVRDGASSCRSIDHVTIFFGDIYRHFTKSNKIFVQDSGIRLYRNHSSKPDKKNQLKKENYSEDHSDDLFKFIINDDIQCTEFKYVHRCFKPNSPKLLPQEVSLWKHDSTKHGDQYPKVLRYYWPDKILINFPNIFTTFYKNNDHTWDEGHLFDFKLYGKDSNDNLKAFDLKSYELSLNEKEYRFKFKAEDNCVEVKHKGNELWKHDSTKHGDQYPLTLRYKRDGSTLFMDFERFFVFCYRSTGKKLKAKEFYIHLYKLDASTNELRELDYSEYDLIEDYDEFEFKFNQGHDCDEVKYEEAQVWSYDPIVHRNEHPSLVYHKDSRIIVNFEHYFILYDKDSQDNWKAVELDIKLHGPDPQDASKTVEIPMTKYELTKEGRDYHFKLKDGVMCTGVKHMGHHLWSHDSNKHGDKYPHLVIYNKLTGKVILNFEHMVVFSHKDKSGNWETQDIKVQLLGLDPNNSSNNINLHGNNYHLGHYKDEYEFAFKDGVKTTSFKLEGKDIWSHDATKYGGKHPKQVNYKKDGSRLVMDFDGLYVLLQKNADGNWDPLESITLDISSTSGNAQYDFAENKLIRVFTPKTGYLFGRIDISGTNIYQSEDLNNCSNKVVLRKKGESEIEEVSLILFNGDFKRFNKMEGSDAWYQRLQSLSLDVKMKYNSYYYNYFVSRDMDTYVAKNNFGFKRVRYGLLKVWETDHESTYAYKVTYLRLNGEAEIEIRMYNGETKIFTVKRTAYTDLMPTPKRSYPVTMIEQSLPEDSRPEGVPALRPSPFRLTGLSLRKHTTTPKRLETRELFQSFALTDKHLTRKKLNYHSQVRVILAGQLVQISDEAEMEVKCVLVTTPAPEQTSEEQGLSLESEEGTNSDDLELVEGSDSSESPEGSDHDGSTDEDSYETNEQPPVELPDSIKITTEGIAYLNAKYQFKVYKWTKNNGEYYKVEFNDEVKCTKVEVDNTLIWKFRGGYRIPLTILYEPDISLVLKFYDGYSKYDKPANTNEWLEECDIKLYTTDPYDISKAIKLNDTQYKTTKEGNQYSFEFKQGVECDEVRFVEKKPDPNDPRRIRVIFKTVWKRWSSFGIESETNDFFPRAIKYKNRSRVILVFHNGILIRERDMNNNWHTLNDEIKMYTFHPRNSGEMVEMDHSQFLKKTLDGPINFEFKPKVKCVKVKVDEEVIWSHEDRRTLNRFPTELSYGKYISRLTLRFDSFSLVFFKFRGGWTKYKRENDTDVNFLSSTVDMGGFPTVWHTMVYPRSQVPQSISTDFSDYGIAWNTFGEFIDQEVYNTNDPWSFPTGWHTYDYGGVEKEPKTQQDTAEELLSDIEIIDASDQRSPFSSSSTRTGQSRMEIVDGVNRTSKAKRHKGIITVEDPRDLVPEGGRSTVDDIPLTRSELIDLILSMNEEFEQLKRYYSDLMEQLEKATTQENRTPITLDISSEESTNKVKCSTEGGTIVFTPSLPYTFRMVKRNTMVIWHTLKASEYSNKVEVTSNDKVIVHKVDGKKEEMEMKAKKEHVTILNGTTPPLKGLYDDEIEMESDFMRELQRKKTHRELEGARKKHASPKQEPEGIHSASSSSGDDQFDIDLVDPVDDSLDEAIKGLQLEKSEHVDGGRRLLKKYQEPTQQPQQPKIAHTAEPERLEAQEASDPKFQLITLDLMDRKSNEYVRYEVNQKKRREKFTCIPPNRVFNVVHNGVHVWATTDQKYPDRVLVKPGADGNQMAYMFFPGDIDEGVDDGPDVEESGVGQPQSLGKDSGPVQDQLEPVQPLHQQQGEQKCCTLITVRVDQWQTTSEVDYEFDEQKEIHRFIAKEWCLIERVVKGNKVIWTPNTEYGIEVEVKFGKDEGEKDKLTVYFPSEEEKSQKNPKNPSKAEVNGSQP</sequence>
<feature type="chain" id="PRO_5036686503" description="SfiI-subtelomeric related protein family member" evidence="2">
    <location>
        <begin position="26"/>
        <end position="2069"/>
    </location>
</feature>
<feature type="region of interest" description="Disordered" evidence="1">
    <location>
        <begin position="1743"/>
        <end position="1774"/>
    </location>
</feature>
<feature type="region of interest" description="Disordered" evidence="1">
    <location>
        <begin position="1923"/>
        <end position="1952"/>
    </location>
</feature>
<organism evidence="3 4">
    <name type="scientific">Theileria orientalis</name>
    <dbReference type="NCBI Taxonomy" id="68886"/>
    <lineage>
        <taxon>Eukaryota</taxon>
        <taxon>Sar</taxon>
        <taxon>Alveolata</taxon>
        <taxon>Apicomplexa</taxon>
        <taxon>Aconoidasida</taxon>
        <taxon>Piroplasmida</taxon>
        <taxon>Theileriidae</taxon>
        <taxon>Theileria</taxon>
    </lineage>
</organism>
<feature type="compositionally biased region" description="Low complexity" evidence="1">
    <location>
        <begin position="116"/>
        <end position="126"/>
    </location>
</feature>
<feature type="compositionally biased region" description="Low complexity" evidence="1">
    <location>
        <begin position="1045"/>
        <end position="1055"/>
    </location>
</feature>
<evidence type="ECO:0000256" key="2">
    <source>
        <dbReference type="SAM" id="SignalP"/>
    </source>
</evidence>
<feature type="region of interest" description="Disordered" evidence="1">
    <location>
        <begin position="2044"/>
        <end position="2069"/>
    </location>
</feature>
<feature type="region of interest" description="Disordered" evidence="1">
    <location>
        <begin position="28"/>
        <end position="132"/>
    </location>
</feature>
<dbReference type="OrthoDB" id="10378612at2759"/>
<reference evidence="3" key="1">
    <citation type="submission" date="2022-07" db="EMBL/GenBank/DDBJ databases">
        <title>Evaluation of T. orientalis genome assembly methods using nanopore sequencing and analysis of variation between genomes.</title>
        <authorList>
            <person name="Yam J."/>
            <person name="Micallef M.L."/>
            <person name="Liu M."/>
            <person name="Djordjevic S.P."/>
            <person name="Bogema D.R."/>
            <person name="Jenkins C."/>
        </authorList>
    </citation>
    <scope>NUCLEOTIDE SEQUENCE</scope>
    <source>
        <strain evidence="3">Fish Creek</strain>
    </source>
</reference>
<keyword evidence="2" id="KW-0732">Signal</keyword>
<protein>
    <recommendedName>
        <fullName evidence="5">SfiI-subtelomeric related protein family member</fullName>
    </recommendedName>
</protein>
<name>A0A976M922_THEOR</name>
<evidence type="ECO:0008006" key="5">
    <source>
        <dbReference type="Google" id="ProtNLM"/>
    </source>
</evidence>
<feature type="compositionally biased region" description="Acidic residues" evidence="1">
    <location>
        <begin position="1056"/>
        <end position="1070"/>
    </location>
</feature>
<dbReference type="Pfam" id="PF04385">
    <property type="entry name" value="FAINT"/>
    <property type="match status" value="1"/>
</dbReference>